<proteinExistence type="predicted"/>
<dbReference type="EMBL" id="CP030761">
    <property type="protein sequence ID" value="AXA43275.1"/>
    <property type="molecule type" value="Genomic_DNA"/>
</dbReference>
<dbReference type="SUPFAM" id="SSF51735">
    <property type="entry name" value="NAD(P)-binding Rossmann-fold domains"/>
    <property type="match status" value="1"/>
</dbReference>
<dbReference type="InterPro" id="IPR036291">
    <property type="entry name" value="NAD(P)-bd_dom_sf"/>
</dbReference>
<organism evidence="3 4">
    <name type="scientific">Rhizobium leguminosarum</name>
    <dbReference type="NCBI Taxonomy" id="384"/>
    <lineage>
        <taxon>Bacteria</taxon>
        <taxon>Pseudomonadati</taxon>
        <taxon>Pseudomonadota</taxon>
        <taxon>Alphaproteobacteria</taxon>
        <taxon>Hyphomicrobiales</taxon>
        <taxon>Rhizobiaceae</taxon>
        <taxon>Rhizobium/Agrobacterium group</taxon>
        <taxon>Rhizobium</taxon>
    </lineage>
</organism>
<keyword evidence="3" id="KW-0614">Plasmid</keyword>
<dbReference type="Gene3D" id="3.40.50.720">
    <property type="entry name" value="NAD(P)-binding Rossmann-like Domain"/>
    <property type="match status" value="1"/>
</dbReference>
<evidence type="ECO:0000313" key="4">
    <source>
        <dbReference type="Proteomes" id="UP000251166"/>
    </source>
</evidence>
<dbReference type="Pfam" id="PF03050">
    <property type="entry name" value="DDE_Tnp_IS66"/>
    <property type="match status" value="1"/>
</dbReference>
<dbReference type="AlphaFoldDB" id="A0A2Z4YSF0"/>
<geneLocation type="plasmid" evidence="3 4">
    <name>unnamed1</name>
</geneLocation>
<protein>
    <submittedName>
        <fullName evidence="3">Zinc-binding dehydrogenase family protein</fullName>
    </submittedName>
</protein>
<sequence length="218" mass="23452">MIGRVSNASKVDAARAAGADHVIVDGGSNFADDAIRLTGGEGRSHRVYGSGPTTFAGSVAVLRRSGTFLLVRPGAGRSRADRSDESAKEHQDRFRGLPSNGSVNCIGSRPNCAAFILRLATPGDSNVCPADRQHAGIAHPSPCAYHDQSPLGEALAYIAKYWEGLKLFLTDGPIEIDNNRVERTIQPEVCPLCGARCWNRERGDHRLTHRNLLMPRAA</sequence>
<dbReference type="Proteomes" id="UP000251166">
    <property type="component" value="Plasmid unnamed1"/>
</dbReference>
<name>A0A2Z4YSF0_RHILE</name>
<dbReference type="InterPro" id="IPR004291">
    <property type="entry name" value="Transposase_IS66_central"/>
</dbReference>
<accession>A0A2Z4YSF0</accession>
<evidence type="ECO:0000259" key="2">
    <source>
        <dbReference type="Pfam" id="PF03050"/>
    </source>
</evidence>
<feature type="region of interest" description="Disordered" evidence="1">
    <location>
        <begin position="73"/>
        <end position="94"/>
    </location>
</feature>
<feature type="domain" description="Transposase IS66 central" evidence="2">
    <location>
        <begin position="147"/>
        <end position="188"/>
    </location>
</feature>
<evidence type="ECO:0000313" key="3">
    <source>
        <dbReference type="EMBL" id="AXA43275.1"/>
    </source>
</evidence>
<feature type="compositionally biased region" description="Basic and acidic residues" evidence="1">
    <location>
        <begin position="78"/>
        <end position="94"/>
    </location>
</feature>
<reference evidence="3 4" key="1">
    <citation type="submission" date="2018-07" db="EMBL/GenBank/DDBJ databases">
        <title>Rhizobium leguminosarum strain:ATCC 14479 Genome sequencing and assembly.</title>
        <authorList>
            <person name="Chakraborty R."/>
        </authorList>
    </citation>
    <scope>NUCLEOTIDE SEQUENCE [LARGE SCALE GENOMIC DNA]</scope>
    <source>
        <strain evidence="3 4">ATCC 14479</strain>
        <plasmid evidence="4">Plasmid unnamed1</plasmid>
    </source>
</reference>
<evidence type="ECO:0000256" key="1">
    <source>
        <dbReference type="SAM" id="MobiDB-lite"/>
    </source>
</evidence>
<gene>
    <name evidence="3" type="ORF">DLJ82_5714</name>
</gene>